<sequence length="44" mass="4626">MESKDCLPDTVALIDGCCKKGGFNEATKWDGCVGSGLQAAFMDL</sequence>
<reference evidence="1 2" key="1">
    <citation type="journal article" date="2023" name="Mol. Ecol. Resour.">
        <title>Chromosome-level genome assembly of a triploid poplar Populus alba 'Berolinensis'.</title>
        <authorList>
            <person name="Chen S."/>
            <person name="Yu Y."/>
            <person name="Wang X."/>
            <person name="Wang S."/>
            <person name="Zhang T."/>
            <person name="Zhou Y."/>
            <person name="He R."/>
            <person name="Meng N."/>
            <person name="Wang Y."/>
            <person name="Liu W."/>
            <person name="Liu Z."/>
            <person name="Liu J."/>
            <person name="Guo Q."/>
            <person name="Huang H."/>
            <person name="Sederoff R.R."/>
            <person name="Wang G."/>
            <person name="Qu G."/>
            <person name="Chen S."/>
        </authorList>
    </citation>
    <scope>NUCLEOTIDE SEQUENCE [LARGE SCALE GENOMIC DNA]</scope>
    <source>
        <strain evidence="1">SC-2020</strain>
    </source>
</reference>
<evidence type="ECO:0000313" key="1">
    <source>
        <dbReference type="EMBL" id="KAJ6957464.1"/>
    </source>
</evidence>
<dbReference type="EMBL" id="JAQIZT010000018">
    <property type="protein sequence ID" value="KAJ6957464.1"/>
    <property type="molecule type" value="Genomic_DNA"/>
</dbReference>
<comment type="caution">
    <text evidence="1">The sequence shown here is derived from an EMBL/GenBank/DDBJ whole genome shotgun (WGS) entry which is preliminary data.</text>
</comment>
<dbReference type="AlphaFoldDB" id="A0AAD6LBV4"/>
<organism evidence="1 2">
    <name type="scientific">Populus alba x Populus x berolinensis</name>
    <dbReference type="NCBI Taxonomy" id="444605"/>
    <lineage>
        <taxon>Eukaryota</taxon>
        <taxon>Viridiplantae</taxon>
        <taxon>Streptophyta</taxon>
        <taxon>Embryophyta</taxon>
        <taxon>Tracheophyta</taxon>
        <taxon>Spermatophyta</taxon>
        <taxon>Magnoliopsida</taxon>
        <taxon>eudicotyledons</taxon>
        <taxon>Gunneridae</taxon>
        <taxon>Pentapetalae</taxon>
        <taxon>rosids</taxon>
        <taxon>fabids</taxon>
        <taxon>Malpighiales</taxon>
        <taxon>Salicaceae</taxon>
        <taxon>Saliceae</taxon>
        <taxon>Populus</taxon>
    </lineage>
</organism>
<gene>
    <name evidence="1" type="ORF">NC653_039423</name>
</gene>
<name>A0AAD6LBV4_9ROSI</name>
<dbReference type="Proteomes" id="UP001164929">
    <property type="component" value="Chromosome 18"/>
</dbReference>
<accession>A0AAD6LBV4</accession>
<protein>
    <submittedName>
        <fullName evidence="1">Uncharacterized protein</fullName>
    </submittedName>
</protein>
<evidence type="ECO:0000313" key="2">
    <source>
        <dbReference type="Proteomes" id="UP001164929"/>
    </source>
</evidence>
<proteinExistence type="predicted"/>
<keyword evidence="2" id="KW-1185">Reference proteome</keyword>